<proteinExistence type="predicted"/>
<organism evidence="1">
    <name type="scientific">human gut metagenome</name>
    <dbReference type="NCBI Taxonomy" id="408170"/>
    <lineage>
        <taxon>unclassified sequences</taxon>
        <taxon>metagenomes</taxon>
        <taxon>organismal metagenomes</taxon>
    </lineage>
</organism>
<dbReference type="EMBL" id="AZMM01000398">
    <property type="protein sequence ID" value="ETJ45618.1"/>
    <property type="molecule type" value="Genomic_DNA"/>
</dbReference>
<comment type="caution">
    <text evidence="1">The sequence shown here is derived from an EMBL/GenBank/DDBJ whole genome shotgun (WGS) entry which is preliminary data.</text>
</comment>
<reference evidence="1" key="1">
    <citation type="submission" date="2013-12" db="EMBL/GenBank/DDBJ databases">
        <title>A Varibaculum cambriense genome reconstructed from a premature infant gut community with otherwise low bacterial novelty that shifts toward anaerobic metabolism during the third week of life.</title>
        <authorList>
            <person name="Brown C.T."/>
            <person name="Sharon I."/>
            <person name="Thomas B.C."/>
            <person name="Castelle C.J."/>
            <person name="Morowitz M.J."/>
            <person name="Banfield J.F."/>
        </authorList>
    </citation>
    <scope>NUCLEOTIDE SEQUENCE</scope>
</reference>
<accession>W1YSS2</accession>
<sequence>GDGETAALMLNRAGHNVCLSIG</sequence>
<dbReference type="AlphaFoldDB" id="W1YSS2"/>
<feature type="non-terminal residue" evidence="1">
    <location>
        <position position="1"/>
    </location>
</feature>
<name>W1YSS2_9ZZZZ</name>
<gene>
    <name evidence="1" type="ORF">Q604_UNBC00398G0002</name>
</gene>
<protein>
    <submittedName>
        <fullName evidence="1">Uncharacterized protein</fullName>
    </submittedName>
</protein>
<evidence type="ECO:0000313" key="1">
    <source>
        <dbReference type="EMBL" id="ETJ45618.1"/>
    </source>
</evidence>